<dbReference type="eggNOG" id="COG2203">
    <property type="taxonomic scope" value="Bacteria"/>
</dbReference>
<protein>
    <submittedName>
        <fullName evidence="2">Diguanylate cyclase with GAF sensor</fullName>
        <ecNumber evidence="2">2.7.7.65</ecNumber>
    </submittedName>
</protein>
<dbReference type="KEGG" id="mgy:MGMSRv2__1566"/>
<dbReference type="Gene3D" id="3.30.70.270">
    <property type="match status" value="1"/>
</dbReference>
<name>V6F3E5_MAGGM</name>
<keyword evidence="2" id="KW-0548">Nucleotidyltransferase</keyword>
<dbReference type="InterPro" id="IPR043128">
    <property type="entry name" value="Rev_trsase/Diguanyl_cyclase"/>
</dbReference>
<dbReference type="HOGENOM" id="CLU_000445_11_24_5"/>
<dbReference type="Pfam" id="PF00990">
    <property type="entry name" value="GGDEF"/>
    <property type="match status" value="1"/>
</dbReference>
<dbReference type="AlphaFoldDB" id="V6F3E5"/>
<dbReference type="SUPFAM" id="SSF55073">
    <property type="entry name" value="Nucleotide cyclase"/>
    <property type="match status" value="1"/>
</dbReference>
<dbReference type="InterPro" id="IPR029016">
    <property type="entry name" value="GAF-like_dom_sf"/>
</dbReference>
<dbReference type="PANTHER" id="PTHR46663">
    <property type="entry name" value="DIGUANYLATE CYCLASE DGCT-RELATED"/>
    <property type="match status" value="1"/>
</dbReference>
<dbReference type="SMART" id="SM00065">
    <property type="entry name" value="GAF"/>
    <property type="match status" value="1"/>
</dbReference>
<dbReference type="STRING" id="1430440.MGMSRv2__1566"/>
<dbReference type="NCBIfam" id="TIGR00254">
    <property type="entry name" value="GGDEF"/>
    <property type="match status" value="1"/>
</dbReference>
<reference evidence="2 3" key="1">
    <citation type="journal article" date="2014" name="Genome Announc.">
        <title>Complete genome sequence of Magnetospirillum gryphiswaldense MSR-1.</title>
        <authorList>
            <person name="Wang X."/>
            <person name="Wang Q."/>
            <person name="Zhang W."/>
            <person name="Wang Y."/>
            <person name="Li L."/>
            <person name="Wen T."/>
            <person name="Zhang T."/>
            <person name="Zhang Y."/>
            <person name="Xu J."/>
            <person name="Hu J."/>
            <person name="Li S."/>
            <person name="Liu L."/>
            <person name="Liu J."/>
            <person name="Jiang W."/>
            <person name="Tian J."/>
            <person name="Li Y."/>
            <person name="Schuler D."/>
            <person name="Wang L."/>
            <person name="Li J."/>
        </authorList>
    </citation>
    <scope>NUCLEOTIDE SEQUENCE [LARGE SCALE GENOMIC DNA]</scope>
    <source>
        <strain evidence="3">DSM 6361 / JCM 21280 / NBRC 15271 / MSR-1</strain>
    </source>
</reference>
<dbReference type="PANTHER" id="PTHR46663:SF2">
    <property type="entry name" value="GGDEF DOMAIN-CONTAINING PROTEIN"/>
    <property type="match status" value="1"/>
</dbReference>
<accession>V6F3E5</accession>
<feature type="domain" description="GGDEF" evidence="1">
    <location>
        <begin position="194"/>
        <end position="327"/>
    </location>
</feature>
<proteinExistence type="predicted"/>
<dbReference type="InterPro" id="IPR000160">
    <property type="entry name" value="GGDEF_dom"/>
</dbReference>
<gene>
    <name evidence="2" type="ordered locus">MGMSRv2__1566</name>
</gene>
<dbReference type="EMBL" id="HG794546">
    <property type="protein sequence ID" value="CDK98781.1"/>
    <property type="molecule type" value="Genomic_DNA"/>
</dbReference>
<dbReference type="InterPro" id="IPR003018">
    <property type="entry name" value="GAF"/>
</dbReference>
<dbReference type="SUPFAM" id="SSF55781">
    <property type="entry name" value="GAF domain-like"/>
    <property type="match status" value="1"/>
</dbReference>
<dbReference type="Proteomes" id="UP000018922">
    <property type="component" value="Chromosome I"/>
</dbReference>
<dbReference type="InterPro" id="IPR029787">
    <property type="entry name" value="Nucleotide_cyclase"/>
</dbReference>
<sequence length="327" mass="35912">MEIISIQTEIAKLGLDLPNVMQLVTDRTLSLIGADGAAIELAEGDEMVYRATAGSAQSQIGLRIKRDNSLSGLAVREGETLLSADCETDHRVDINACRKVGLRSMIVMPLHHNGATVGVLKAMSAHPAAFRDQDVKLLNLLSEVVGAAMFFATKYNADDLFYQATHDSLTGLANRALFMDRLRTLTSQHAREQKAAGILMIDLNGLKQVNDSFGHRAGDAMIKEAANRLKQVARQSDTVARLGGDEFGAILSPVEMENGIQAVIDRITAETASPFQFENRTFQLSASIGAAHFPDESVEIEHLIELADQRMYEVKRRHHDRTRPEIH</sequence>
<keyword evidence="2" id="KW-0808">Transferase</keyword>
<dbReference type="GO" id="GO:0052621">
    <property type="term" value="F:diguanylate cyclase activity"/>
    <property type="evidence" value="ECO:0007669"/>
    <property type="project" value="UniProtKB-EC"/>
</dbReference>
<organism evidence="2 3">
    <name type="scientific">Magnetospirillum gryphiswaldense (strain DSM 6361 / JCM 21280 / NBRC 15271 / MSR-1)</name>
    <dbReference type="NCBI Taxonomy" id="431944"/>
    <lineage>
        <taxon>Bacteria</taxon>
        <taxon>Pseudomonadati</taxon>
        <taxon>Pseudomonadota</taxon>
        <taxon>Alphaproteobacteria</taxon>
        <taxon>Rhodospirillales</taxon>
        <taxon>Rhodospirillaceae</taxon>
        <taxon>Magnetospirillum</taxon>
    </lineage>
</organism>
<evidence type="ECO:0000313" key="2">
    <source>
        <dbReference type="EMBL" id="CDK98781.1"/>
    </source>
</evidence>
<dbReference type="PROSITE" id="PS50887">
    <property type="entry name" value="GGDEF"/>
    <property type="match status" value="1"/>
</dbReference>
<evidence type="ECO:0000313" key="3">
    <source>
        <dbReference type="Proteomes" id="UP000018922"/>
    </source>
</evidence>
<dbReference type="CDD" id="cd01949">
    <property type="entry name" value="GGDEF"/>
    <property type="match status" value="1"/>
</dbReference>
<dbReference type="eggNOG" id="COG2199">
    <property type="taxonomic scope" value="Bacteria"/>
</dbReference>
<dbReference type="SMART" id="SM00267">
    <property type="entry name" value="GGDEF"/>
    <property type="match status" value="1"/>
</dbReference>
<dbReference type="Pfam" id="PF13185">
    <property type="entry name" value="GAF_2"/>
    <property type="match status" value="1"/>
</dbReference>
<dbReference type="InterPro" id="IPR052163">
    <property type="entry name" value="DGC-Regulatory_Protein"/>
</dbReference>
<dbReference type="EC" id="2.7.7.65" evidence="2"/>
<evidence type="ECO:0000259" key="1">
    <source>
        <dbReference type="PROSITE" id="PS50887"/>
    </source>
</evidence>
<keyword evidence="3" id="KW-1185">Reference proteome</keyword>
<dbReference type="Gene3D" id="3.30.450.40">
    <property type="match status" value="1"/>
</dbReference>